<organism evidence="2">
    <name type="scientific">marine sediment metagenome</name>
    <dbReference type="NCBI Taxonomy" id="412755"/>
    <lineage>
        <taxon>unclassified sequences</taxon>
        <taxon>metagenomes</taxon>
        <taxon>ecological metagenomes</taxon>
    </lineage>
</organism>
<comment type="caution">
    <text evidence="2">The sequence shown here is derived from an EMBL/GenBank/DDBJ whole genome shotgun (WGS) entry which is preliminary data.</text>
</comment>
<feature type="compositionally biased region" description="Basic and acidic residues" evidence="1">
    <location>
        <begin position="1"/>
        <end position="14"/>
    </location>
</feature>
<feature type="region of interest" description="Disordered" evidence="1">
    <location>
        <begin position="1"/>
        <end position="21"/>
    </location>
</feature>
<dbReference type="AlphaFoldDB" id="A0A0F9TRC0"/>
<evidence type="ECO:0000313" key="2">
    <source>
        <dbReference type="EMBL" id="KKN51661.1"/>
    </source>
</evidence>
<gene>
    <name evidence="2" type="ORF">LCGC14_0620690</name>
</gene>
<accession>A0A0F9TRC0</accession>
<sequence>MVETCKDDIKNQRHENKRKKISKHFQARIEEIIQSDMSRGEKRAARKANLNKFIGRSIELAVTKLKGE</sequence>
<proteinExistence type="predicted"/>
<evidence type="ECO:0000256" key="1">
    <source>
        <dbReference type="SAM" id="MobiDB-lite"/>
    </source>
</evidence>
<reference evidence="2" key="1">
    <citation type="journal article" date="2015" name="Nature">
        <title>Complex archaea that bridge the gap between prokaryotes and eukaryotes.</title>
        <authorList>
            <person name="Spang A."/>
            <person name="Saw J.H."/>
            <person name="Jorgensen S.L."/>
            <person name="Zaremba-Niedzwiedzka K."/>
            <person name="Martijn J."/>
            <person name="Lind A.E."/>
            <person name="van Eijk R."/>
            <person name="Schleper C."/>
            <person name="Guy L."/>
            <person name="Ettema T.J."/>
        </authorList>
    </citation>
    <scope>NUCLEOTIDE SEQUENCE</scope>
</reference>
<name>A0A0F9TRC0_9ZZZZ</name>
<dbReference type="EMBL" id="LAZR01001054">
    <property type="protein sequence ID" value="KKN51661.1"/>
    <property type="molecule type" value="Genomic_DNA"/>
</dbReference>
<protein>
    <submittedName>
        <fullName evidence="2">Uncharacterized protein</fullName>
    </submittedName>
</protein>